<keyword evidence="6 10" id="KW-1133">Transmembrane helix</keyword>
<dbReference type="GO" id="GO:0008381">
    <property type="term" value="F:mechanosensitive monoatomic ion channel activity"/>
    <property type="evidence" value="ECO:0007669"/>
    <property type="project" value="UniProtKB-UniRule"/>
</dbReference>
<dbReference type="NCBIfam" id="NF001843">
    <property type="entry name" value="PRK00567.1-4"/>
    <property type="match status" value="1"/>
</dbReference>
<comment type="subcellular location">
    <subcellularLocation>
        <location evidence="1 10">Cell membrane</location>
        <topology evidence="1 10">Multi-pass membrane protein</topology>
    </subcellularLocation>
</comment>
<evidence type="ECO:0000256" key="5">
    <source>
        <dbReference type="ARBA" id="ARBA00022692"/>
    </source>
</evidence>
<comment type="similarity">
    <text evidence="2 10">Belongs to the MscL family.</text>
</comment>
<keyword evidence="5 10" id="KW-0812">Transmembrane</keyword>
<keyword evidence="9 10" id="KW-0407">Ion channel</keyword>
<keyword evidence="3 10" id="KW-0813">Transport</keyword>
<organism evidence="11 12">
    <name type="scientific">Paenimyroides marinum</name>
    <dbReference type="NCBI Taxonomy" id="1159016"/>
    <lineage>
        <taxon>Bacteria</taxon>
        <taxon>Pseudomonadati</taxon>
        <taxon>Bacteroidota</taxon>
        <taxon>Flavobacteriia</taxon>
        <taxon>Flavobacteriales</taxon>
        <taxon>Flavobacteriaceae</taxon>
        <taxon>Paenimyroides</taxon>
    </lineage>
</organism>
<accession>A0A1H6JNI1</accession>
<evidence type="ECO:0000256" key="1">
    <source>
        <dbReference type="ARBA" id="ARBA00004651"/>
    </source>
</evidence>
<dbReference type="STRING" id="1159016.SAMN02927937_00475"/>
<dbReference type="Gene3D" id="1.10.1200.120">
    <property type="entry name" value="Large-conductance mechanosensitive channel, MscL, domain 1"/>
    <property type="match status" value="1"/>
</dbReference>
<dbReference type="PANTHER" id="PTHR30266">
    <property type="entry name" value="MECHANOSENSITIVE CHANNEL MSCL"/>
    <property type="match status" value="1"/>
</dbReference>
<evidence type="ECO:0000256" key="8">
    <source>
        <dbReference type="ARBA" id="ARBA00023136"/>
    </source>
</evidence>
<dbReference type="Proteomes" id="UP000199634">
    <property type="component" value="Unassembled WGS sequence"/>
</dbReference>
<dbReference type="SUPFAM" id="SSF81330">
    <property type="entry name" value="Gated mechanosensitive channel"/>
    <property type="match status" value="1"/>
</dbReference>
<dbReference type="EMBL" id="FNXE01000004">
    <property type="protein sequence ID" value="SEH61342.1"/>
    <property type="molecule type" value="Genomic_DNA"/>
</dbReference>
<dbReference type="InterPro" id="IPR037673">
    <property type="entry name" value="MSC/AndL"/>
</dbReference>
<dbReference type="AlphaFoldDB" id="A0A1H6JNI1"/>
<evidence type="ECO:0000256" key="9">
    <source>
        <dbReference type="ARBA" id="ARBA00023303"/>
    </source>
</evidence>
<dbReference type="RefSeq" id="WP_091095914.1">
    <property type="nucleotide sequence ID" value="NZ_FNXE01000004.1"/>
</dbReference>
<gene>
    <name evidence="10" type="primary">mscL</name>
    <name evidence="11" type="ORF">SAMN02927937_00475</name>
</gene>
<keyword evidence="4 10" id="KW-1003">Cell membrane</keyword>
<evidence type="ECO:0000313" key="11">
    <source>
        <dbReference type="EMBL" id="SEH61342.1"/>
    </source>
</evidence>
<dbReference type="InterPro" id="IPR019823">
    <property type="entry name" value="Mechanosensitive_channel_CS"/>
</dbReference>
<evidence type="ECO:0000256" key="7">
    <source>
        <dbReference type="ARBA" id="ARBA00023065"/>
    </source>
</evidence>
<dbReference type="Pfam" id="PF01741">
    <property type="entry name" value="MscL"/>
    <property type="match status" value="1"/>
</dbReference>
<dbReference type="PRINTS" id="PR01264">
    <property type="entry name" value="MECHCHANNEL"/>
</dbReference>
<dbReference type="GO" id="GO:0005886">
    <property type="term" value="C:plasma membrane"/>
    <property type="evidence" value="ECO:0007669"/>
    <property type="project" value="UniProtKB-SubCell"/>
</dbReference>
<comment type="caution">
    <text evidence="10">Lacks conserved residue(s) required for the propagation of feature annotation.</text>
</comment>
<sequence length="145" mass="15574">MGFVKEFKEFAVKGNVMDLAVGVIIGGAFGKIVDSVVKDLVMPIVSAIIGSPDFSNMYVVLKDPTNGITNGMALVDAQAVENAVVFAYGNFITVAINFLLLAFAVFLMVKGINKLKREEAPVEEAPAGPTQEQLLAEIRDLLKKQ</sequence>
<evidence type="ECO:0000256" key="3">
    <source>
        <dbReference type="ARBA" id="ARBA00022448"/>
    </source>
</evidence>
<proteinExistence type="inferred from homology"/>
<evidence type="ECO:0000256" key="10">
    <source>
        <dbReference type="HAMAP-Rule" id="MF_00115"/>
    </source>
</evidence>
<dbReference type="NCBIfam" id="NF010557">
    <property type="entry name" value="PRK13952.1"/>
    <property type="match status" value="1"/>
</dbReference>
<keyword evidence="7 10" id="KW-0406">Ion transport</keyword>
<dbReference type="NCBIfam" id="TIGR00220">
    <property type="entry name" value="mscL"/>
    <property type="match status" value="1"/>
</dbReference>
<keyword evidence="8 10" id="KW-0472">Membrane</keyword>
<feature type="transmembrane region" description="Helical" evidence="10">
    <location>
        <begin position="85"/>
        <end position="109"/>
    </location>
</feature>
<dbReference type="InterPro" id="IPR036019">
    <property type="entry name" value="MscL_channel"/>
</dbReference>
<dbReference type="HAMAP" id="MF_00115">
    <property type="entry name" value="MscL"/>
    <property type="match status" value="1"/>
</dbReference>
<evidence type="ECO:0000313" key="12">
    <source>
        <dbReference type="Proteomes" id="UP000199634"/>
    </source>
</evidence>
<dbReference type="PANTHER" id="PTHR30266:SF2">
    <property type="entry name" value="LARGE-CONDUCTANCE MECHANOSENSITIVE CHANNEL"/>
    <property type="match status" value="1"/>
</dbReference>
<comment type="function">
    <text evidence="10">Channel that opens in response to stretch forces in the membrane lipid bilayer. May participate in the regulation of osmotic pressure changes within the cell.</text>
</comment>
<keyword evidence="12" id="KW-1185">Reference proteome</keyword>
<protein>
    <recommendedName>
        <fullName evidence="10">Large-conductance mechanosensitive channel</fullName>
    </recommendedName>
</protein>
<name>A0A1H6JNI1_9FLAO</name>
<evidence type="ECO:0000256" key="6">
    <source>
        <dbReference type="ARBA" id="ARBA00022989"/>
    </source>
</evidence>
<dbReference type="OrthoDB" id="9810350at2"/>
<comment type="subunit">
    <text evidence="10">Homopentamer.</text>
</comment>
<evidence type="ECO:0000256" key="4">
    <source>
        <dbReference type="ARBA" id="ARBA00022475"/>
    </source>
</evidence>
<dbReference type="PROSITE" id="PS01327">
    <property type="entry name" value="MSCL"/>
    <property type="match status" value="1"/>
</dbReference>
<evidence type="ECO:0000256" key="2">
    <source>
        <dbReference type="ARBA" id="ARBA00007254"/>
    </source>
</evidence>
<dbReference type="InterPro" id="IPR001185">
    <property type="entry name" value="MS_channel"/>
</dbReference>
<reference evidence="11 12" key="1">
    <citation type="submission" date="2016-10" db="EMBL/GenBank/DDBJ databases">
        <authorList>
            <person name="de Groot N.N."/>
        </authorList>
    </citation>
    <scope>NUCLEOTIDE SEQUENCE [LARGE SCALE GENOMIC DNA]</scope>
    <source>
        <strain evidence="11 12">CGMCC 1.10825</strain>
    </source>
</reference>